<dbReference type="Gene3D" id="2.130.10.10">
    <property type="entry name" value="YVTN repeat-like/Quinoprotein amine dehydrogenase"/>
    <property type="match status" value="1"/>
</dbReference>
<protein>
    <submittedName>
        <fullName evidence="4">Uncharacterized protein</fullName>
    </submittedName>
</protein>
<dbReference type="AlphaFoldDB" id="A0A0B2X833"/>
<dbReference type="PROSITE" id="PS50082">
    <property type="entry name" value="WD_REPEATS_2"/>
    <property type="match status" value="2"/>
</dbReference>
<dbReference type="InterPro" id="IPR015943">
    <property type="entry name" value="WD40/YVTN_repeat-like_dom_sf"/>
</dbReference>
<organism evidence="4 5">
    <name type="scientific">Metarhizium robertsii (strain ARSEF 23 / ATCC MYA-3075)</name>
    <name type="common">Metarhizium anisopliae (strain ARSEF 23)</name>
    <dbReference type="NCBI Taxonomy" id="655844"/>
    <lineage>
        <taxon>Eukaryota</taxon>
        <taxon>Fungi</taxon>
        <taxon>Dikarya</taxon>
        <taxon>Ascomycota</taxon>
        <taxon>Pezizomycotina</taxon>
        <taxon>Sordariomycetes</taxon>
        <taxon>Hypocreomycetidae</taxon>
        <taxon>Hypocreales</taxon>
        <taxon>Clavicipitaceae</taxon>
        <taxon>Metarhizium</taxon>
    </lineage>
</organism>
<dbReference type="EMBL" id="ADNJ02000006">
    <property type="protein sequence ID" value="KHO11048.1"/>
    <property type="molecule type" value="Genomic_DNA"/>
</dbReference>
<evidence type="ECO:0000313" key="5">
    <source>
        <dbReference type="Proteomes" id="UP000002498"/>
    </source>
</evidence>
<dbReference type="HOGENOM" id="CLU_1532965_0_0_1"/>
<dbReference type="SMART" id="SM00320">
    <property type="entry name" value="WD40"/>
    <property type="match status" value="3"/>
</dbReference>
<keyword evidence="2" id="KW-0677">Repeat</keyword>
<evidence type="ECO:0000313" key="4">
    <source>
        <dbReference type="EMBL" id="KHO11048.1"/>
    </source>
</evidence>
<dbReference type="OrthoDB" id="4939945at2759"/>
<comment type="caution">
    <text evidence="4">The sequence shown here is derived from an EMBL/GenBank/DDBJ whole genome shotgun (WGS) entry which is preliminary data.</text>
</comment>
<dbReference type="Proteomes" id="UP000002498">
    <property type="component" value="Unassembled WGS sequence"/>
</dbReference>
<name>A0A0B2X833_METRA</name>
<dbReference type="InterPro" id="IPR001680">
    <property type="entry name" value="WD40_rpt"/>
</dbReference>
<dbReference type="RefSeq" id="XP_011411607.1">
    <property type="nucleotide sequence ID" value="XM_011413305.1"/>
</dbReference>
<gene>
    <name evidence="4" type="ORF">MAA_11317</name>
</gene>
<dbReference type="PANTHER" id="PTHR19848:SF8">
    <property type="entry name" value="F-BOX AND WD REPEAT DOMAIN CONTAINING 7"/>
    <property type="match status" value="1"/>
</dbReference>
<proteinExistence type="predicted"/>
<feature type="repeat" description="WD" evidence="3">
    <location>
        <begin position="63"/>
        <end position="104"/>
    </location>
</feature>
<feature type="repeat" description="WD" evidence="3">
    <location>
        <begin position="19"/>
        <end position="59"/>
    </location>
</feature>
<evidence type="ECO:0000256" key="3">
    <source>
        <dbReference type="PROSITE-ProRule" id="PRU00221"/>
    </source>
</evidence>
<dbReference type="InterPro" id="IPR036322">
    <property type="entry name" value="WD40_repeat_dom_sf"/>
</dbReference>
<evidence type="ECO:0000256" key="2">
    <source>
        <dbReference type="ARBA" id="ARBA00022737"/>
    </source>
</evidence>
<dbReference type="PROSITE" id="PS50294">
    <property type="entry name" value="WD_REPEATS_REGION"/>
    <property type="match status" value="1"/>
</dbReference>
<dbReference type="KEGG" id="maj:MAA_11317"/>
<sequence length="175" mass="19422">MIRIWCVNTDTHIRTLEGPNDHSGAVGFIAFSQDSTLVASASNDKMLIWRVNAGEYTQILESPEGPSGAVSTIAFSHDSTLVVSGSTNGIVQIWCVDMGKCKQSVTGHSSWITSAAFSCDSILMTSASNGKMMRICSVGDRRMQGGNQRWHYNRCFVICSRYYAFTDYSRHFYYT</sequence>
<reference evidence="4 5" key="1">
    <citation type="journal article" date="2011" name="PLoS Genet.">
        <title>Genome sequencing and comparative transcriptomics of the model entomopathogenic fungi Metarhizium anisopliae and M. acridum.</title>
        <authorList>
            <person name="Gao Q."/>
            <person name="Jin K."/>
            <person name="Ying S.H."/>
            <person name="Zhang Y."/>
            <person name="Xiao G."/>
            <person name="Shang Y."/>
            <person name="Duan Z."/>
            <person name="Hu X."/>
            <person name="Xie X.Q."/>
            <person name="Zhou G."/>
            <person name="Peng G."/>
            <person name="Luo Z."/>
            <person name="Huang W."/>
            <person name="Wang B."/>
            <person name="Fang W."/>
            <person name="Wang S."/>
            <person name="Zhong Y."/>
            <person name="Ma L.J."/>
            <person name="St Leger R.J."/>
            <person name="Zhao G.P."/>
            <person name="Pei Y."/>
            <person name="Feng M.G."/>
            <person name="Xia Y."/>
            <person name="Wang C."/>
        </authorList>
    </citation>
    <scope>NUCLEOTIDE SEQUENCE [LARGE SCALE GENOMIC DNA]</scope>
    <source>
        <strain evidence="5">ARSEF 23 / ATCC MYA-3075</strain>
    </source>
</reference>
<accession>A0A0B2X833</accession>
<dbReference type="Pfam" id="PF00400">
    <property type="entry name" value="WD40"/>
    <property type="match status" value="3"/>
</dbReference>
<keyword evidence="5" id="KW-1185">Reference proteome</keyword>
<reference evidence="4 5" key="2">
    <citation type="journal article" date="2014" name="Proc. Natl. Acad. Sci. U.S.A.">
        <title>Trajectory and genomic determinants of fungal-pathogen speciation and host adaptation.</title>
        <authorList>
            <person name="Hu X."/>
            <person name="Xiao G."/>
            <person name="Zheng P."/>
            <person name="Shang Y."/>
            <person name="Su Y."/>
            <person name="Zhang X."/>
            <person name="Liu X."/>
            <person name="Zhan S."/>
            <person name="St Leger R.J."/>
            <person name="Wang C."/>
        </authorList>
    </citation>
    <scope>GENOME REANNOTATION</scope>
    <source>
        <strain evidence="5">ARSEF 23 / ATCC MYA-3075</strain>
    </source>
</reference>
<dbReference type="SUPFAM" id="SSF50978">
    <property type="entry name" value="WD40 repeat-like"/>
    <property type="match status" value="1"/>
</dbReference>
<dbReference type="GeneID" id="23632765"/>
<dbReference type="PANTHER" id="PTHR19848">
    <property type="entry name" value="WD40 REPEAT PROTEIN"/>
    <property type="match status" value="1"/>
</dbReference>
<keyword evidence="1 3" id="KW-0853">WD repeat</keyword>
<evidence type="ECO:0000256" key="1">
    <source>
        <dbReference type="ARBA" id="ARBA00022574"/>
    </source>
</evidence>